<dbReference type="InterPro" id="IPR055457">
    <property type="entry name" value="OST48_N"/>
</dbReference>
<dbReference type="Pfam" id="PF03345">
    <property type="entry name" value="OST48_N"/>
    <property type="match status" value="1"/>
</dbReference>
<dbReference type="PANTHER" id="PTHR10830">
    <property type="entry name" value="DOLICHYL-DIPHOSPHOOLIGOSACCHARIDE--PROTEIN GLYCOSYLTRANSFERASE 48 KDA SUBUNIT"/>
    <property type="match status" value="1"/>
</dbReference>
<comment type="subcellular location">
    <subcellularLocation>
        <location evidence="8">Endoplasmic reticulum membrane</location>
        <topology evidence="8">Single-pass type I membrane protein</topology>
    </subcellularLocation>
    <subcellularLocation>
        <location evidence="1">Membrane</location>
        <topology evidence="1">Single-pass type I membrane protein</topology>
    </subcellularLocation>
</comment>
<feature type="domain" description="OST48 N-terminal" evidence="9">
    <location>
        <begin position="28"/>
        <end position="281"/>
    </location>
</feature>
<keyword evidence="8" id="KW-0732">Signal</keyword>
<evidence type="ECO:0000256" key="5">
    <source>
        <dbReference type="ARBA" id="ARBA00022824"/>
    </source>
</evidence>
<dbReference type="PANTHER" id="PTHR10830:SF0">
    <property type="entry name" value="DOLICHYL-DIPHOSPHOOLIGOSACCHARIDE--PROTEIN GLYCOSYLTRANSFERASE 48 KDA SUBUNIT"/>
    <property type="match status" value="1"/>
</dbReference>
<dbReference type="AlphaFoldDB" id="A0A8H3XM95"/>
<keyword evidence="7 8" id="KW-0472">Membrane</keyword>
<organism evidence="11 12">
    <name type="scientific">Gigaspora margarita</name>
    <dbReference type="NCBI Taxonomy" id="4874"/>
    <lineage>
        <taxon>Eukaryota</taxon>
        <taxon>Fungi</taxon>
        <taxon>Fungi incertae sedis</taxon>
        <taxon>Mucoromycota</taxon>
        <taxon>Glomeromycotina</taxon>
        <taxon>Glomeromycetes</taxon>
        <taxon>Diversisporales</taxon>
        <taxon>Gigasporaceae</taxon>
        <taxon>Gigaspora</taxon>
    </lineage>
</organism>
<dbReference type="GO" id="GO:0008250">
    <property type="term" value="C:oligosaccharyltransferase complex"/>
    <property type="evidence" value="ECO:0007669"/>
    <property type="project" value="TreeGrafter"/>
</dbReference>
<dbReference type="GO" id="GO:0018279">
    <property type="term" value="P:protein N-linked glycosylation via asparagine"/>
    <property type="evidence" value="ECO:0007669"/>
    <property type="project" value="UniProtKB-UniRule"/>
</dbReference>
<feature type="domain" description="OST48 middle" evidence="10">
    <location>
        <begin position="295"/>
        <end position="438"/>
    </location>
</feature>
<dbReference type="Proteomes" id="UP000439903">
    <property type="component" value="Unassembled WGS sequence"/>
</dbReference>
<gene>
    <name evidence="11" type="ORF">F8M41_025052</name>
</gene>
<dbReference type="OrthoDB" id="29105at2759"/>
<evidence type="ECO:0000256" key="8">
    <source>
        <dbReference type="RuleBase" id="RU361142"/>
    </source>
</evidence>
<evidence type="ECO:0000313" key="12">
    <source>
        <dbReference type="Proteomes" id="UP000439903"/>
    </source>
</evidence>
<evidence type="ECO:0000313" key="11">
    <source>
        <dbReference type="EMBL" id="KAF0472155.1"/>
    </source>
</evidence>
<comment type="function">
    <text evidence="8">Subunit of the oligosaccharyl transferase (OST) complex that catalyzes the initial transfer of a defined glycan (Glc(3)Man(9)GlcNAc(2) in eukaryotes) from the lipid carrier dolichol-pyrophosphate to an asparagine residue within an Asn-X-Ser/Thr consensus motif in nascent polypeptide chains, the first step in protein N-glycosylation. N-glycosylation occurs cotranslationally and the complex associates with the Sec61 complex at the channel-forming translocon complex that mediates protein translocation across the endoplasmic reticulum (ER).</text>
</comment>
<evidence type="ECO:0000256" key="7">
    <source>
        <dbReference type="ARBA" id="ARBA00023136"/>
    </source>
</evidence>
<keyword evidence="5 8" id="KW-0256">Endoplasmic reticulum</keyword>
<proteinExistence type="inferred from homology"/>
<dbReference type="Pfam" id="PF23358">
    <property type="entry name" value="OST48_MD"/>
    <property type="match status" value="1"/>
</dbReference>
<evidence type="ECO:0000256" key="4">
    <source>
        <dbReference type="ARBA" id="ARBA00022692"/>
    </source>
</evidence>
<protein>
    <recommendedName>
        <fullName evidence="8">Dolichyl-diphosphooligosaccharide--protein glycosyltransferase subunit WBP1</fullName>
        <shortName evidence="8">Oligosaccharyl transferase subunit WBP1</shortName>
    </recommendedName>
</protein>
<dbReference type="InterPro" id="IPR055459">
    <property type="entry name" value="OST48_MD"/>
</dbReference>
<evidence type="ECO:0000256" key="3">
    <source>
        <dbReference type="ARBA" id="ARBA00008743"/>
    </source>
</evidence>
<feature type="signal peptide" evidence="8">
    <location>
        <begin position="1"/>
        <end position="21"/>
    </location>
</feature>
<evidence type="ECO:0000256" key="6">
    <source>
        <dbReference type="ARBA" id="ARBA00022989"/>
    </source>
</evidence>
<keyword evidence="12" id="KW-1185">Reference proteome</keyword>
<feature type="transmembrane region" description="Helical" evidence="8">
    <location>
        <begin position="415"/>
        <end position="437"/>
    </location>
</feature>
<keyword evidence="6 8" id="KW-1133">Transmembrane helix</keyword>
<evidence type="ECO:0000259" key="10">
    <source>
        <dbReference type="Pfam" id="PF23358"/>
    </source>
</evidence>
<comment type="subunit">
    <text evidence="8">Component of the oligosaccharyltransferase (OST) complex.</text>
</comment>
<comment type="pathway">
    <text evidence="2 8">Protein modification; protein glycosylation.</text>
</comment>
<comment type="caution">
    <text evidence="11">The sequence shown here is derived from an EMBL/GenBank/DDBJ whole genome shotgun (WGS) entry which is preliminary data.</text>
</comment>
<evidence type="ECO:0000256" key="1">
    <source>
        <dbReference type="ARBA" id="ARBA00004479"/>
    </source>
</evidence>
<dbReference type="EMBL" id="WTPW01000879">
    <property type="protein sequence ID" value="KAF0472155.1"/>
    <property type="molecule type" value="Genomic_DNA"/>
</dbReference>
<dbReference type="InterPro" id="IPR005013">
    <property type="entry name" value="DDOST_48_kDa_subunit"/>
</dbReference>
<reference evidence="11 12" key="1">
    <citation type="journal article" date="2019" name="Environ. Microbiol.">
        <title>At the nexus of three kingdoms: the genome of the mycorrhizal fungus Gigaspora margarita provides insights into plant, endobacterial and fungal interactions.</title>
        <authorList>
            <person name="Venice F."/>
            <person name="Ghignone S."/>
            <person name="Salvioli di Fossalunga A."/>
            <person name="Amselem J."/>
            <person name="Novero M."/>
            <person name="Xianan X."/>
            <person name="Sedzielewska Toro K."/>
            <person name="Morin E."/>
            <person name="Lipzen A."/>
            <person name="Grigoriev I.V."/>
            <person name="Henrissat B."/>
            <person name="Martin F.M."/>
            <person name="Bonfante P."/>
        </authorList>
    </citation>
    <scope>NUCLEOTIDE SEQUENCE [LARGE SCALE GENOMIC DNA]</scope>
    <source>
        <strain evidence="11 12">BEG34</strain>
    </source>
</reference>
<evidence type="ECO:0000256" key="2">
    <source>
        <dbReference type="ARBA" id="ARBA00004922"/>
    </source>
</evidence>
<name>A0A8H3XM95_GIGMA</name>
<dbReference type="GO" id="GO:0016740">
    <property type="term" value="F:transferase activity"/>
    <property type="evidence" value="ECO:0007669"/>
    <property type="project" value="UniProtKB-KW"/>
</dbReference>
<keyword evidence="4 8" id="KW-0812">Transmembrane</keyword>
<accession>A0A8H3XM95</accession>
<evidence type="ECO:0000259" key="9">
    <source>
        <dbReference type="Pfam" id="PF03345"/>
    </source>
</evidence>
<sequence>MRCLLFIFAFVLAVGVFRVEPRSTTGNRVLVLLDKEDDKALYSKFFNSLEEREYQLTYKLPTDSTVDLFSYGERAYDHVINFAPKTKNYKDKVNPLSLLNFVNKGGNILLGASSELSETMRDFAREFDIDFDDIDTSVIDHFNYDISDDGKHTLINAKGITNNEAILTKNVIEGPPVLFRGIAHKVGTIPLLTKVLWAGETAYSYETKADQQVDQEPLVVGNKVMLVSALQARNNARVTFVGSTELFSDRFFDSPIQRTNSAESFPKSGNEDFAKDLTKWTFQEKGVLKVTSRHHHKENETEELELYRIKDNIIYTIEISEYANDHWQAFNGTDVQFEAIMLDPYIRKTLTPLPTSPEQQARKYKAHIQLPDVYGVFTFKVNYKRSGYSYIEDSSVVAIRPFRHNEYPRYISAAYPYYTGAASMIVGFLLFSAIWFFNKESSKIVKKKTS</sequence>
<keyword evidence="11" id="KW-0808">Transferase</keyword>
<dbReference type="UniPathway" id="UPA00378"/>
<comment type="similarity">
    <text evidence="3 8">Belongs to the DDOST 48 kDa subunit family.</text>
</comment>
<feature type="chain" id="PRO_5034997255" description="Dolichyl-diphosphooligosaccharide--protein glycosyltransferase subunit WBP1" evidence="8">
    <location>
        <begin position="22"/>
        <end position="450"/>
    </location>
</feature>